<feature type="transmembrane region" description="Helical" evidence="2">
    <location>
        <begin position="591"/>
        <end position="624"/>
    </location>
</feature>
<feature type="chain" id="PRO_5002243858" description="DUF3533 domain-containing protein" evidence="3">
    <location>
        <begin position="22"/>
        <end position="699"/>
    </location>
</feature>
<organism evidence="4 5">
    <name type="scientific">Cladophialophora bantiana (strain ATCC 10958 / CBS 173.52 / CDC B-1940 / NIH 8579)</name>
    <name type="common">Xylohypha bantiana</name>
    <dbReference type="NCBI Taxonomy" id="1442370"/>
    <lineage>
        <taxon>Eukaryota</taxon>
        <taxon>Fungi</taxon>
        <taxon>Dikarya</taxon>
        <taxon>Ascomycota</taxon>
        <taxon>Pezizomycotina</taxon>
        <taxon>Eurotiomycetes</taxon>
        <taxon>Chaetothyriomycetidae</taxon>
        <taxon>Chaetothyriales</taxon>
        <taxon>Herpotrichiellaceae</taxon>
        <taxon>Cladophialophora</taxon>
    </lineage>
</organism>
<dbReference type="HOGENOM" id="CLU_011353_0_0_1"/>
<feature type="transmembrane region" description="Helical" evidence="2">
    <location>
        <begin position="142"/>
        <end position="161"/>
    </location>
</feature>
<evidence type="ECO:0000256" key="3">
    <source>
        <dbReference type="SAM" id="SignalP"/>
    </source>
</evidence>
<dbReference type="EMBL" id="KN846980">
    <property type="protein sequence ID" value="KIW98735.1"/>
    <property type="molecule type" value="Genomic_DNA"/>
</dbReference>
<keyword evidence="2" id="KW-0472">Membrane</keyword>
<dbReference type="VEuPathDB" id="FungiDB:Z519_00398"/>
<keyword evidence="5" id="KW-1185">Reference proteome</keyword>
<dbReference type="OrthoDB" id="5392263at2759"/>
<keyword evidence="2" id="KW-1133">Transmembrane helix</keyword>
<dbReference type="AlphaFoldDB" id="A0A0D2I634"/>
<feature type="transmembrane region" description="Helical" evidence="2">
    <location>
        <begin position="549"/>
        <end position="570"/>
    </location>
</feature>
<feature type="region of interest" description="Disordered" evidence="1">
    <location>
        <begin position="282"/>
        <end position="301"/>
    </location>
</feature>
<reference evidence="4" key="1">
    <citation type="submission" date="2015-01" db="EMBL/GenBank/DDBJ databases">
        <title>The Genome Sequence of Cladophialophora bantiana CBS 173.52.</title>
        <authorList>
            <consortium name="The Broad Institute Genomics Platform"/>
            <person name="Cuomo C."/>
            <person name="de Hoog S."/>
            <person name="Gorbushina A."/>
            <person name="Stielow B."/>
            <person name="Teixiera M."/>
            <person name="Abouelleil A."/>
            <person name="Chapman S.B."/>
            <person name="Priest M."/>
            <person name="Young S.K."/>
            <person name="Wortman J."/>
            <person name="Nusbaum C."/>
            <person name="Birren B."/>
        </authorList>
    </citation>
    <scope>NUCLEOTIDE SEQUENCE [LARGE SCALE GENOMIC DNA]</scope>
    <source>
        <strain evidence="4">CBS 173.52</strain>
    </source>
</reference>
<feature type="signal peptide" evidence="3">
    <location>
        <begin position="1"/>
        <end position="21"/>
    </location>
</feature>
<protein>
    <recommendedName>
        <fullName evidence="6">DUF3533 domain-containing protein</fullName>
    </recommendedName>
</protein>
<feature type="transmembrane region" description="Helical" evidence="2">
    <location>
        <begin position="662"/>
        <end position="684"/>
    </location>
</feature>
<dbReference type="RefSeq" id="XP_016625404.1">
    <property type="nucleotide sequence ID" value="XM_016758155.1"/>
</dbReference>
<gene>
    <name evidence="4" type="ORF">Z519_00398</name>
</gene>
<dbReference type="Proteomes" id="UP000053789">
    <property type="component" value="Unassembled WGS sequence"/>
</dbReference>
<feature type="transmembrane region" description="Helical" evidence="2">
    <location>
        <begin position="182"/>
        <end position="208"/>
    </location>
</feature>
<evidence type="ECO:0000313" key="4">
    <source>
        <dbReference type="EMBL" id="KIW98735.1"/>
    </source>
</evidence>
<evidence type="ECO:0008006" key="6">
    <source>
        <dbReference type="Google" id="ProtNLM"/>
    </source>
</evidence>
<evidence type="ECO:0000256" key="2">
    <source>
        <dbReference type="SAM" id="Phobius"/>
    </source>
</evidence>
<keyword evidence="2" id="KW-0812">Transmembrane</keyword>
<feature type="transmembrane region" description="Helical" evidence="2">
    <location>
        <begin position="511"/>
        <end position="529"/>
    </location>
</feature>
<feature type="transmembrane region" description="Helical" evidence="2">
    <location>
        <begin position="386"/>
        <end position="410"/>
    </location>
</feature>
<keyword evidence="3" id="KW-0732">Signal</keyword>
<evidence type="ECO:0000256" key="1">
    <source>
        <dbReference type="SAM" id="MobiDB-lite"/>
    </source>
</evidence>
<proteinExistence type="predicted"/>
<name>A0A0D2I634_CLAB1</name>
<sequence length="699" mass="77645">MYQLTLALFIAFLFFSHPCGTETISSNSSTILADIYRPFLTNLPQNPARFNPFLGGQSFDVCCQLVVNESLVIDNDTLRIRPGQTFYRGNMATLERFPSFPCFAKFNGTMAGPPEDFWTPYSWCRRRCPGWAATKPEGFANWLKPLIAFILPSLIFCLSIPRRRRIEIPGSLFSGPGGVRGALLYALKIPAAFVIVTVDVLVWLSVVFATSGPILVSAIYDALLDARILRFLQRRAGSNRLTIRNRAHLLLVVLLGNLDFEPAWLHSKLFVRELPQDDFLPPPSAPAAANGEASSTSPSPVCQDAAVEAKGSLTAASPITPTPLEVSWGGDSASFQLQSVKSKLRAMLDSQASFGTTVGAPVLFYLASFIWSVYEIESSYGTYQSAHQIAFGLLWMTIPHIALVTSLLLAGSNPSVFQAAVPRDGRAASISAHLENGKTDDVRAQIRYLSRRLQKVQIPYESMHGNSPYRAAWIWNQGSNKARWVARFADEYRPHLDSVHKEVLGHRFGSTLWVAGFSAFILIFIPVFFGGMVSYHTPSVGLGCWSLTMLSYGVIQLLLIILWLVSIFIWQRGDDGKVIHDAAMVGTAGTWYGHVWYASFAFSVCVSVFTSIGGTIFIMIGLFSNCLCFTPARYWIDIMTNPEAVIFWNGATDSQLYNSQKWWFPTGATGTVFMAVIAYLGWWYQKRLRAVFHDLVEEI</sequence>
<accession>A0A0D2I634</accession>
<feature type="transmembrane region" description="Helical" evidence="2">
    <location>
        <begin position="352"/>
        <end position="374"/>
    </location>
</feature>
<dbReference type="GeneID" id="27693326"/>
<evidence type="ECO:0000313" key="5">
    <source>
        <dbReference type="Proteomes" id="UP000053789"/>
    </source>
</evidence>